<dbReference type="Proteomes" id="UP000254771">
    <property type="component" value="Unassembled WGS sequence"/>
</dbReference>
<dbReference type="GO" id="GO:0007165">
    <property type="term" value="P:signal transduction"/>
    <property type="evidence" value="ECO:0007669"/>
    <property type="project" value="UniProtKB-ARBA"/>
</dbReference>
<evidence type="ECO:0000256" key="2">
    <source>
        <dbReference type="ARBA" id="ARBA00022692"/>
    </source>
</evidence>
<organism evidence="7 8">
    <name type="scientific">endosymbiont of Escarpia spicata</name>
    <dbReference type="NCBI Taxonomy" id="2200908"/>
    <lineage>
        <taxon>Bacteria</taxon>
        <taxon>Pseudomonadati</taxon>
        <taxon>Pseudomonadota</taxon>
        <taxon>Gammaproteobacteria</taxon>
        <taxon>sulfur-oxidizing symbionts</taxon>
    </lineage>
</organism>
<dbReference type="InterPro" id="IPR042240">
    <property type="entry name" value="CHASE_sf"/>
</dbReference>
<dbReference type="PROSITE" id="PS50839">
    <property type="entry name" value="CHASE"/>
    <property type="match status" value="1"/>
</dbReference>
<evidence type="ECO:0000313" key="8">
    <source>
        <dbReference type="Proteomes" id="UP000254771"/>
    </source>
</evidence>
<sequence length="423" mass="48388">MAPYPQPCFYFRPVATCWIWKRSAFTRRVQRWCNGFPAISSAWSVERGVLGLASFLQIAPKIYPDDFRLLSQPHIDAPFITTAAYLPVVPADERESFEQLQEEWHGYIGFRIRDYQRGQPLTRGKQDHHFPILMFEPRTVVSLGMLGRDLSTCKDIETVLQRAIDTAATTIAFGDKESCIKNLVALKPVYHGRQPPNQVSERKQGIKGFVKLDLDSRRLLQLESGKHLQVKLEAEFAESPLVEWNSDDTSSQSAIFKVFSDVRLLSGVFNDQLRLRITKTIEWSGMQYMLLFLSAAIGLMFTLFIHRFSLPIVNVCESPSCIGKRSSRRSIIRPGRWREQTRNSKCCIGMPLNIRRPLNIQCAGQRRPTVPNPSFWQICPTNCVPLCMRFSASRPSVRRSGKQQREKNCLVISPIFMRVASVC</sequence>
<comment type="caution">
    <text evidence="7">The sequence shown here is derived from an EMBL/GenBank/DDBJ whole genome shotgun (WGS) entry which is preliminary data.</text>
</comment>
<evidence type="ECO:0000256" key="4">
    <source>
        <dbReference type="ARBA" id="ARBA00023136"/>
    </source>
</evidence>
<feature type="transmembrane region" description="Helical" evidence="5">
    <location>
        <begin position="285"/>
        <end position="305"/>
    </location>
</feature>
<keyword evidence="4 5" id="KW-0472">Membrane</keyword>
<dbReference type="GO" id="GO:0003824">
    <property type="term" value="F:catalytic activity"/>
    <property type="evidence" value="ECO:0007669"/>
    <property type="project" value="UniProtKB-ARBA"/>
</dbReference>
<feature type="domain" description="CHASE" evidence="6">
    <location>
        <begin position="126"/>
        <end position="221"/>
    </location>
</feature>
<dbReference type="Gene3D" id="3.30.450.350">
    <property type="entry name" value="CHASE domain"/>
    <property type="match status" value="1"/>
</dbReference>
<dbReference type="EMBL" id="QFXE01000010">
    <property type="protein sequence ID" value="RDH86188.1"/>
    <property type="molecule type" value="Genomic_DNA"/>
</dbReference>
<evidence type="ECO:0000256" key="5">
    <source>
        <dbReference type="SAM" id="Phobius"/>
    </source>
</evidence>
<dbReference type="Pfam" id="PF03924">
    <property type="entry name" value="CHASE"/>
    <property type="match status" value="1"/>
</dbReference>
<dbReference type="SMART" id="SM01079">
    <property type="entry name" value="CHASE"/>
    <property type="match status" value="1"/>
</dbReference>
<evidence type="ECO:0000256" key="1">
    <source>
        <dbReference type="ARBA" id="ARBA00004370"/>
    </source>
</evidence>
<evidence type="ECO:0000313" key="7">
    <source>
        <dbReference type="EMBL" id="RDH86188.1"/>
    </source>
</evidence>
<keyword evidence="8" id="KW-1185">Reference proteome</keyword>
<dbReference type="GO" id="GO:0016020">
    <property type="term" value="C:membrane"/>
    <property type="evidence" value="ECO:0007669"/>
    <property type="project" value="UniProtKB-SubCell"/>
</dbReference>
<proteinExistence type="predicted"/>
<dbReference type="InterPro" id="IPR006189">
    <property type="entry name" value="CHASE_dom"/>
</dbReference>
<evidence type="ECO:0000259" key="6">
    <source>
        <dbReference type="PROSITE" id="PS50839"/>
    </source>
</evidence>
<gene>
    <name evidence="7" type="ORF">DIZ78_08345</name>
</gene>
<keyword evidence="2 5" id="KW-0812">Transmembrane</keyword>
<name>A0A370DMR3_9GAMM</name>
<keyword evidence="3 5" id="KW-1133">Transmembrane helix</keyword>
<protein>
    <recommendedName>
        <fullName evidence="6">CHASE domain-containing protein</fullName>
    </recommendedName>
</protein>
<dbReference type="AlphaFoldDB" id="A0A370DMR3"/>
<accession>A0A370DMR3</accession>
<evidence type="ECO:0000256" key="3">
    <source>
        <dbReference type="ARBA" id="ARBA00022989"/>
    </source>
</evidence>
<comment type="subcellular location">
    <subcellularLocation>
        <location evidence="1">Membrane</location>
    </subcellularLocation>
</comment>
<reference evidence="7 8" key="1">
    <citation type="journal article" date="2018" name="ISME J.">
        <title>Endosymbiont genomes yield clues of tubeworm success.</title>
        <authorList>
            <person name="Li Y."/>
            <person name="Liles M.R."/>
            <person name="Halanych K.M."/>
        </authorList>
    </citation>
    <scope>NUCLEOTIDE SEQUENCE [LARGE SCALE GENOMIC DNA]</scope>
    <source>
        <strain evidence="7">A1462</strain>
    </source>
</reference>